<dbReference type="EMBL" id="BK032606">
    <property type="protein sequence ID" value="DAF50947.1"/>
    <property type="molecule type" value="Genomic_DNA"/>
</dbReference>
<protein>
    <submittedName>
        <fullName evidence="1">Uncharacterized protein</fullName>
    </submittedName>
</protein>
<accession>A0A8S5SJE6</accession>
<evidence type="ECO:0000313" key="1">
    <source>
        <dbReference type="EMBL" id="DAF50947.1"/>
    </source>
</evidence>
<organism evidence="1">
    <name type="scientific">Siphoviridae sp. ctRPk8</name>
    <dbReference type="NCBI Taxonomy" id="2827870"/>
    <lineage>
        <taxon>Viruses</taxon>
        <taxon>Duplodnaviria</taxon>
        <taxon>Heunggongvirae</taxon>
        <taxon>Uroviricota</taxon>
        <taxon>Caudoviricetes</taxon>
    </lineage>
</organism>
<name>A0A8S5SJE6_9CAUD</name>
<sequence>MNVYRGVPIILCEEPKLAIADVEEHFVESSDGSFCGACLKINVHGAVKPFRHTFAKAHVFGRDVTVYQGNRPNTLIIKGTEPEGFYDTPGGAT</sequence>
<reference evidence="1" key="1">
    <citation type="journal article" date="2021" name="Proc. Natl. Acad. Sci. U.S.A.">
        <title>A Catalog of Tens of Thousands of Viruses from Human Metagenomes Reveals Hidden Associations with Chronic Diseases.</title>
        <authorList>
            <person name="Tisza M.J."/>
            <person name="Buck C.B."/>
        </authorList>
    </citation>
    <scope>NUCLEOTIDE SEQUENCE</scope>
    <source>
        <strain evidence="1">CtRPk8</strain>
    </source>
</reference>
<proteinExistence type="predicted"/>